<dbReference type="Proteomes" id="UP000230154">
    <property type="component" value="Unassembled WGS sequence"/>
</dbReference>
<dbReference type="Gene3D" id="2.60.120.10">
    <property type="entry name" value="Jelly Rolls"/>
    <property type="match status" value="1"/>
</dbReference>
<dbReference type="InterPro" id="IPR011051">
    <property type="entry name" value="RmlC_Cupin_sf"/>
</dbReference>
<dbReference type="EMBL" id="PFCB01000028">
    <property type="protein sequence ID" value="PIR74169.1"/>
    <property type="molecule type" value="Genomic_DNA"/>
</dbReference>
<dbReference type="AlphaFoldDB" id="A0A2H0TPV6"/>
<evidence type="ECO:0000313" key="1">
    <source>
        <dbReference type="EMBL" id="PIR74169.1"/>
    </source>
</evidence>
<evidence type="ECO:0000313" key="2">
    <source>
        <dbReference type="Proteomes" id="UP000230154"/>
    </source>
</evidence>
<protein>
    <recommendedName>
        <fullName evidence="3">Cupin 2 conserved barrel domain-containing protein</fullName>
    </recommendedName>
</protein>
<organism evidence="1 2">
    <name type="scientific">Candidatus Magasanikbacteria bacterium CG10_big_fil_rev_8_21_14_0_10_47_10</name>
    <dbReference type="NCBI Taxonomy" id="1974652"/>
    <lineage>
        <taxon>Bacteria</taxon>
        <taxon>Candidatus Magasanikiibacteriota</taxon>
    </lineage>
</organism>
<dbReference type="InterPro" id="IPR014710">
    <property type="entry name" value="RmlC-like_jellyroll"/>
</dbReference>
<accession>A0A2H0TPV6</accession>
<proteinExistence type="predicted"/>
<dbReference type="SUPFAM" id="SSF51182">
    <property type="entry name" value="RmlC-like cupins"/>
    <property type="match status" value="1"/>
</dbReference>
<comment type="caution">
    <text evidence="1">The sequence shown here is derived from an EMBL/GenBank/DDBJ whole genome shotgun (WGS) entry which is preliminary data.</text>
</comment>
<reference evidence="2" key="1">
    <citation type="submission" date="2017-09" db="EMBL/GenBank/DDBJ databases">
        <title>Depth-based differentiation of microbial function through sediment-hosted aquifers and enrichment of novel symbionts in the deep terrestrial subsurface.</title>
        <authorList>
            <person name="Probst A.J."/>
            <person name="Ladd B."/>
            <person name="Jarett J.K."/>
            <person name="Geller-Mcgrath D.E."/>
            <person name="Sieber C.M.K."/>
            <person name="Emerson J.B."/>
            <person name="Anantharaman K."/>
            <person name="Thomas B.C."/>
            <person name="Malmstrom R."/>
            <person name="Stieglmeier M."/>
            <person name="Klingl A."/>
            <person name="Woyke T."/>
            <person name="Ryan C.M."/>
            <person name="Banfield J.F."/>
        </authorList>
    </citation>
    <scope>NUCLEOTIDE SEQUENCE [LARGE SCALE GENOMIC DNA]</scope>
</reference>
<gene>
    <name evidence="1" type="ORF">COU35_03875</name>
</gene>
<evidence type="ECO:0008006" key="3">
    <source>
        <dbReference type="Google" id="ProtNLM"/>
    </source>
</evidence>
<name>A0A2H0TPV6_9BACT</name>
<sequence>MKGITITKGVSNSPSDDRGDVFELFRNLPGKQVTLYTRKQGSTFANHFHTGIDPSKDPELFFLISGQIRLYAKNRKGEDLRQDIDPMSYVIIEKDVYHEMEALTDVIFIEYRATLFDPAKADSYSEADYSAV</sequence>